<dbReference type="Proteomes" id="UP001152607">
    <property type="component" value="Unassembled WGS sequence"/>
</dbReference>
<evidence type="ECO:0000313" key="2">
    <source>
        <dbReference type="Proteomes" id="UP001152607"/>
    </source>
</evidence>
<dbReference type="AlphaFoldDB" id="A0A9W4UCT4"/>
<accession>A0A9W4UCT4</accession>
<organism evidence="1 2">
    <name type="scientific">Periconia digitata</name>
    <dbReference type="NCBI Taxonomy" id="1303443"/>
    <lineage>
        <taxon>Eukaryota</taxon>
        <taxon>Fungi</taxon>
        <taxon>Dikarya</taxon>
        <taxon>Ascomycota</taxon>
        <taxon>Pezizomycotina</taxon>
        <taxon>Dothideomycetes</taxon>
        <taxon>Pleosporomycetidae</taxon>
        <taxon>Pleosporales</taxon>
        <taxon>Massarineae</taxon>
        <taxon>Periconiaceae</taxon>
        <taxon>Periconia</taxon>
    </lineage>
</organism>
<sequence length="70" mass="7493">MSRNGHLLSPSVLTRGIGPFSPTACPSQRYYRIAVRRPETHPEPASAAGSASGTFLRTDLTEACYADPDS</sequence>
<name>A0A9W4UCT4_9PLEO</name>
<protein>
    <submittedName>
        <fullName evidence="1">Uncharacterized protein</fullName>
    </submittedName>
</protein>
<reference evidence="1" key="1">
    <citation type="submission" date="2023-01" db="EMBL/GenBank/DDBJ databases">
        <authorList>
            <person name="Van Ghelder C."/>
            <person name="Rancurel C."/>
        </authorList>
    </citation>
    <scope>NUCLEOTIDE SEQUENCE</scope>
    <source>
        <strain evidence="1">CNCM I-4278</strain>
    </source>
</reference>
<gene>
    <name evidence="1" type="ORF">PDIGIT_LOCUS5649</name>
</gene>
<comment type="caution">
    <text evidence="1">The sequence shown here is derived from an EMBL/GenBank/DDBJ whole genome shotgun (WGS) entry which is preliminary data.</text>
</comment>
<keyword evidence="2" id="KW-1185">Reference proteome</keyword>
<evidence type="ECO:0000313" key="1">
    <source>
        <dbReference type="EMBL" id="CAI6332622.1"/>
    </source>
</evidence>
<proteinExistence type="predicted"/>
<dbReference type="EMBL" id="CAOQHR010000003">
    <property type="protein sequence ID" value="CAI6332622.1"/>
    <property type="molecule type" value="Genomic_DNA"/>
</dbReference>